<dbReference type="AlphaFoldDB" id="A0A0F9I953"/>
<accession>A0A0F9I953</accession>
<comment type="caution">
    <text evidence="1">The sequence shown here is derived from an EMBL/GenBank/DDBJ whole genome shotgun (WGS) entry which is preliminary data.</text>
</comment>
<name>A0A0F9I953_9ZZZZ</name>
<organism evidence="1">
    <name type="scientific">marine sediment metagenome</name>
    <dbReference type="NCBI Taxonomy" id="412755"/>
    <lineage>
        <taxon>unclassified sequences</taxon>
        <taxon>metagenomes</taxon>
        <taxon>ecological metagenomes</taxon>
    </lineage>
</organism>
<feature type="non-terminal residue" evidence="1">
    <location>
        <position position="1"/>
    </location>
</feature>
<dbReference type="EMBL" id="LAZR01014724">
    <property type="protein sequence ID" value="KKM16209.1"/>
    <property type="molecule type" value="Genomic_DNA"/>
</dbReference>
<sequence length="421" mass="49875">IVIDTTQFIIRRARFISTFFIPKPMIEKILEKLHNSLKRLKINSGPLSYINTEGSYLNFRGFLGEIPIYRPIRIEKRILYQIYNFKKEFFPTLLAQYKAEVIGVDFIGISKLSEPNMMSEYFQLIDKYLKEKTIVCYSNLALAIQIFNLELQNLFLKYSNANRAELIVLLTYFKEMESQFSVPYPTIMFHVLDIITINYSTADNLGRVNFSRDIEKTNEFKERRHIYNQIKMVLMNLYQFRKELENAKNLLSRTFLERKTDEMLVIFDSLNQGYFLSRKQPRERIKDVNDFISKIQSPTHHVYRYIFITNDSFSNNPQAITDLHNSGWNLIDFLKEKKEDYDTRLVTFVEELNKLKIGDWSDVLLLSLDSDLITNFMIKFKSNFQTKLFIITSSVDPDTSNMNLEPIDNFGLDLKVYKMIR</sequence>
<protein>
    <submittedName>
        <fullName evidence="1">Uncharacterized protein</fullName>
    </submittedName>
</protein>
<gene>
    <name evidence="1" type="ORF">LCGC14_1688110</name>
</gene>
<evidence type="ECO:0000313" key="1">
    <source>
        <dbReference type="EMBL" id="KKM16209.1"/>
    </source>
</evidence>
<proteinExistence type="predicted"/>
<reference evidence="1" key="1">
    <citation type="journal article" date="2015" name="Nature">
        <title>Complex archaea that bridge the gap between prokaryotes and eukaryotes.</title>
        <authorList>
            <person name="Spang A."/>
            <person name="Saw J.H."/>
            <person name="Jorgensen S.L."/>
            <person name="Zaremba-Niedzwiedzka K."/>
            <person name="Martijn J."/>
            <person name="Lind A.E."/>
            <person name="van Eijk R."/>
            <person name="Schleper C."/>
            <person name="Guy L."/>
            <person name="Ettema T.J."/>
        </authorList>
    </citation>
    <scope>NUCLEOTIDE SEQUENCE</scope>
</reference>